<name>A0A2U1K5G9_9BACI</name>
<dbReference type="SUPFAM" id="SSF141371">
    <property type="entry name" value="PilZ domain-like"/>
    <property type="match status" value="1"/>
</dbReference>
<accession>A0A2U1K5G9</accession>
<reference evidence="2 3" key="1">
    <citation type="submission" date="2018-04" db="EMBL/GenBank/DDBJ databases">
        <title>Camelliibacillus theae gen. nov., sp. nov., isolated from Pu'er tea.</title>
        <authorList>
            <person name="Niu L."/>
        </authorList>
    </citation>
    <scope>NUCLEOTIDE SEQUENCE [LARGE SCALE GENOMIC DNA]</scope>
    <source>
        <strain evidence="2 3">T8</strain>
    </source>
</reference>
<organism evidence="2 3">
    <name type="scientific">Pueribacillus theae</name>
    <dbReference type="NCBI Taxonomy" id="2171751"/>
    <lineage>
        <taxon>Bacteria</taxon>
        <taxon>Bacillati</taxon>
        <taxon>Bacillota</taxon>
        <taxon>Bacilli</taxon>
        <taxon>Bacillales</taxon>
        <taxon>Bacillaceae</taxon>
        <taxon>Pueribacillus</taxon>
    </lineage>
</organism>
<evidence type="ECO:0000313" key="2">
    <source>
        <dbReference type="EMBL" id="PWA12761.1"/>
    </source>
</evidence>
<proteinExistence type="predicted"/>
<dbReference type="OrthoDB" id="2990437at2"/>
<dbReference type="GO" id="GO:0035438">
    <property type="term" value="F:cyclic-di-GMP binding"/>
    <property type="evidence" value="ECO:0007669"/>
    <property type="project" value="InterPro"/>
</dbReference>
<sequence length="136" mass="16193">MEKSLANMQFELEIVKKNRAFRLKLFEQECIFELIDFGDKLLEGLKHKTGKGKILDISHTGMKLNSELNFPVRKEIFLQLYFELQKEKFSLKGKIVRKEEFLNDFSYGIQFIGVNPVEEQRLYMLIQKIEIEKRSK</sequence>
<gene>
    <name evidence="2" type="ORF">DCC39_04490</name>
</gene>
<feature type="domain" description="PilZ" evidence="1">
    <location>
        <begin position="50"/>
        <end position="126"/>
    </location>
</feature>
<dbReference type="Gene3D" id="2.40.10.220">
    <property type="entry name" value="predicted glycosyltransferase like domains"/>
    <property type="match status" value="1"/>
</dbReference>
<dbReference type="InterPro" id="IPR009875">
    <property type="entry name" value="PilZ_domain"/>
</dbReference>
<keyword evidence="3" id="KW-1185">Reference proteome</keyword>
<dbReference type="EMBL" id="QCZG01000006">
    <property type="protein sequence ID" value="PWA12761.1"/>
    <property type="molecule type" value="Genomic_DNA"/>
</dbReference>
<protein>
    <submittedName>
        <fullName evidence="2">PilZ domain-containing protein</fullName>
    </submittedName>
</protein>
<dbReference type="AlphaFoldDB" id="A0A2U1K5G9"/>
<dbReference type="Proteomes" id="UP000245998">
    <property type="component" value="Unassembled WGS sequence"/>
</dbReference>
<evidence type="ECO:0000259" key="1">
    <source>
        <dbReference type="Pfam" id="PF07238"/>
    </source>
</evidence>
<dbReference type="Pfam" id="PF07238">
    <property type="entry name" value="PilZ"/>
    <property type="match status" value="1"/>
</dbReference>
<evidence type="ECO:0000313" key="3">
    <source>
        <dbReference type="Proteomes" id="UP000245998"/>
    </source>
</evidence>
<comment type="caution">
    <text evidence="2">The sequence shown here is derived from an EMBL/GenBank/DDBJ whole genome shotgun (WGS) entry which is preliminary data.</text>
</comment>